<evidence type="ECO:0000313" key="1">
    <source>
        <dbReference type="EMBL" id="TGY95041.1"/>
    </source>
</evidence>
<evidence type="ECO:0000313" key="2">
    <source>
        <dbReference type="Proteomes" id="UP000304953"/>
    </source>
</evidence>
<gene>
    <name evidence="1" type="ORF">E5329_16730</name>
</gene>
<proteinExistence type="predicted"/>
<organism evidence="1 2">
    <name type="scientific">Petralouisia muris</name>
    <dbReference type="NCBI Taxonomy" id="3032872"/>
    <lineage>
        <taxon>Bacteria</taxon>
        <taxon>Bacillati</taxon>
        <taxon>Bacillota</taxon>
        <taxon>Clostridia</taxon>
        <taxon>Lachnospirales</taxon>
        <taxon>Lachnospiraceae</taxon>
        <taxon>Petralouisia</taxon>
    </lineage>
</organism>
<comment type="caution">
    <text evidence="1">The sequence shown here is derived from an EMBL/GenBank/DDBJ whole genome shotgun (WGS) entry which is preliminary data.</text>
</comment>
<accession>A0AC61RT40</accession>
<name>A0AC61RT40_9FIRM</name>
<dbReference type="EMBL" id="SRYA01000036">
    <property type="protein sequence ID" value="TGY95041.1"/>
    <property type="molecule type" value="Genomic_DNA"/>
</dbReference>
<sequence length="519" mass="60042">MDDRYIAGYMRISDDDEDLGEGKKESNSIENQRKLIESYVEKHEELSIHLLKEFADDGVSGVSFNRPGVQMLLKEIRENRIQCVVVKDLSRFGRNYIETGDYIEQIFPFLGVRFISIVDNFDSFKNPAGIEIGLKNLIHDLYSRDLSKKIKSTKELMQKQGDYSGGGVPFGYIRGNGNSKKTDFIPDPEAAQVVRQIFTLAVDGNTTTKIADILNERDIPTPGAYKRKHEKIRYQMKNDKRNLWTSSQIALIIQNEVYIGTFVSHKLFTVKPGVVKKVHESEYVKLENHHEKLIEKDVFQKAQKAISTRKKRKGRKENKNPSPLRGKIKCGCCGYGMCFKASIKKPYYYCRMGDSCGSHIRIESELLEHIVWDILQKMIVVCCEKEKAMQGERIEILSAISGIQEKKRILEIKTKHCRISRLELYHQWKDGKITKEEYIKGKEERNSEESEYQKELEQLSRCLSDRVSVQKQMEQKSGLTMLAGVQNLTKELADELIERIEVYDDGRVEIKWKIKDIME</sequence>
<reference evidence="1" key="1">
    <citation type="submission" date="2019-04" db="EMBL/GenBank/DDBJ databases">
        <title>Microbes associate with the intestines of laboratory mice.</title>
        <authorList>
            <person name="Navarre W."/>
            <person name="Wong E."/>
            <person name="Huang K."/>
            <person name="Tropini C."/>
            <person name="Ng K."/>
            <person name="Yu B."/>
        </authorList>
    </citation>
    <scope>NUCLEOTIDE SEQUENCE</scope>
    <source>
        <strain evidence="1">NM01_1-7b</strain>
    </source>
</reference>
<protein>
    <submittedName>
        <fullName evidence="1">Uncharacterized protein</fullName>
    </submittedName>
</protein>
<dbReference type="Proteomes" id="UP000304953">
    <property type="component" value="Unassembled WGS sequence"/>
</dbReference>
<keyword evidence="2" id="KW-1185">Reference proteome</keyword>